<dbReference type="AlphaFoldDB" id="A0A9N8ZD28"/>
<dbReference type="InterPro" id="IPR038986">
    <property type="entry name" value="Clr2"/>
</dbReference>
<proteinExistence type="predicted"/>
<evidence type="ECO:0000256" key="1">
    <source>
        <dbReference type="SAM" id="MobiDB-lite"/>
    </source>
</evidence>
<protein>
    <submittedName>
        <fullName evidence="3">13295_t:CDS:1</fullName>
    </submittedName>
</protein>
<dbReference type="Proteomes" id="UP000789342">
    <property type="component" value="Unassembled WGS sequence"/>
</dbReference>
<feature type="region of interest" description="Disordered" evidence="1">
    <location>
        <begin position="164"/>
        <end position="208"/>
    </location>
</feature>
<organism evidence="3 4">
    <name type="scientific">Acaulospora morrowiae</name>
    <dbReference type="NCBI Taxonomy" id="94023"/>
    <lineage>
        <taxon>Eukaryota</taxon>
        <taxon>Fungi</taxon>
        <taxon>Fungi incertae sedis</taxon>
        <taxon>Mucoromycota</taxon>
        <taxon>Glomeromycotina</taxon>
        <taxon>Glomeromycetes</taxon>
        <taxon>Diversisporales</taxon>
        <taxon>Acaulosporaceae</taxon>
        <taxon>Acaulospora</taxon>
    </lineage>
</organism>
<dbReference type="OrthoDB" id="2421327at2759"/>
<dbReference type="GO" id="GO:0070824">
    <property type="term" value="C:SHREC complex"/>
    <property type="evidence" value="ECO:0007669"/>
    <property type="project" value="InterPro"/>
</dbReference>
<accession>A0A9N8ZD28</accession>
<feature type="domain" description="Cryptic loci regulator 2 N-terminal" evidence="2">
    <location>
        <begin position="73"/>
        <end position="132"/>
    </location>
</feature>
<dbReference type="GO" id="GO:0030466">
    <property type="term" value="P:silent mating-type cassette heterochromatin formation"/>
    <property type="evidence" value="ECO:0007669"/>
    <property type="project" value="TreeGrafter"/>
</dbReference>
<dbReference type="InterPro" id="IPR031915">
    <property type="entry name" value="Clr2_N"/>
</dbReference>
<dbReference type="EMBL" id="CAJVPV010001232">
    <property type="protein sequence ID" value="CAG8490792.1"/>
    <property type="molecule type" value="Genomic_DNA"/>
</dbReference>
<dbReference type="GO" id="GO:0033553">
    <property type="term" value="C:rDNA heterochromatin"/>
    <property type="evidence" value="ECO:0007669"/>
    <property type="project" value="TreeGrafter"/>
</dbReference>
<feature type="compositionally biased region" description="Basic and acidic residues" evidence="1">
    <location>
        <begin position="175"/>
        <end position="184"/>
    </location>
</feature>
<dbReference type="Pfam" id="PF16761">
    <property type="entry name" value="Clr2_transil"/>
    <property type="match status" value="1"/>
</dbReference>
<gene>
    <name evidence="3" type="ORF">AMORRO_LOCUS2767</name>
</gene>
<evidence type="ECO:0000259" key="2">
    <source>
        <dbReference type="Pfam" id="PF16761"/>
    </source>
</evidence>
<comment type="caution">
    <text evidence="3">The sequence shown here is derived from an EMBL/GenBank/DDBJ whole genome shotgun (WGS) entry which is preliminary data.</text>
</comment>
<dbReference type="PANTHER" id="PTHR38046">
    <property type="entry name" value="CRYPTIC LOCI REGULATOR 2"/>
    <property type="match status" value="1"/>
</dbReference>
<keyword evidence="4" id="KW-1185">Reference proteome</keyword>
<evidence type="ECO:0000313" key="4">
    <source>
        <dbReference type="Proteomes" id="UP000789342"/>
    </source>
</evidence>
<feature type="compositionally biased region" description="Low complexity" evidence="1">
    <location>
        <begin position="185"/>
        <end position="199"/>
    </location>
</feature>
<reference evidence="3" key="1">
    <citation type="submission" date="2021-06" db="EMBL/GenBank/DDBJ databases">
        <authorList>
            <person name="Kallberg Y."/>
            <person name="Tangrot J."/>
            <person name="Rosling A."/>
        </authorList>
    </citation>
    <scope>NUCLEOTIDE SEQUENCE</scope>
    <source>
        <strain evidence="3">CL551</strain>
    </source>
</reference>
<name>A0A9N8ZD28_9GLOM</name>
<dbReference type="PANTHER" id="PTHR38046:SF1">
    <property type="entry name" value="CRYPTIC LOCI REGULATOR 2"/>
    <property type="match status" value="1"/>
</dbReference>
<dbReference type="GO" id="GO:0031934">
    <property type="term" value="C:mating-type region heterochromatin"/>
    <property type="evidence" value="ECO:0007669"/>
    <property type="project" value="TreeGrafter"/>
</dbReference>
<sequence>MNVVITKIGISITNSDGVDSIQPTNGDLTSCYYRLIDNEEPEATSWLKKLGQSLAQWLRENGDYTINEDQEKLLNFPEGYFLYEYTNMNPDGTKSTDVYLFGAHKFRSPDEFAPHLKWLVSKESHSCSCVYCPVPSNSKTSKAEDDKAVELIPETNEMIEIKPDPDNIMENIPETDTKPVKVERNSSTIPTSSSRTSNSKQPVSTLSRSRMLNQIPSSEPLQHQINAGEDRPKAKYAEYRTGEIVWVSLAKTTEPDLIARVIQSNEENGISIENWPGVIYSRGKVAPEVDKVKFTVKLVVLNIDVTLRRTGLIPWKAYSPEIPDSYFSRVIMANQIDQPDGKIDENIQDYIRAVHRAHEAVQTYSPMKSFKLVESSTRIKAVQDPTEKERLADVKNYYHYEALMYGAEMIRPGDLVRLVPENQDNPEKEPEFPEFLEIRTIFKHPEKGMQLTGNILQRGELLNKTGPLKLEDYKWWISHDLNEEYTIDLEDIAGRFYLMMPHLTVRTNAHTFKKLNDRMAIIESGTDLEKSQVPVNVIPAKRTMAKLSTRIDNPSESPSSVKKQKKYIVKFQPKKRNTDKLVKKVKTETKS</sequence>
<evidence type="ECO:0000313" key="3">
    <source>
        <dbReference type="EMBL" id="CAG8490792.1"/>
    </source>
</evidence>